<evidence type="ECO:0000313" key="6">
    <source>
        <dbReference type="EMBL" id="KFB38230.1"/>
    </source>
</evidence>
<dbReference type="PANTHER" id="PTHR10009">
    <property type="entry name" value="PROTEIN YELLOW-RELATED"/>
    <property type="match status" value="1"/>
</dbReference>
<evidence type="ECO:0000256" key="4">
    <source>
        <dbReference type="ARBA" id="ARBA00022729"/>
    </source>
</evidence>
<evidence type="ECO:0000256" key="3">
    <source>
        <dbReference type="ARBA" id="ARBA00022525"/>
    </source>
</evidence>
<feature type="chain" id="PRO_5001783474" evidence="5">
    <location>
        <begin position="21"/>
        <end position="426"/>
    </location>
</feature>
<dbReference type="EMBL" id="ATLV01013869">
    <property type="status" value="NOT_ANNOTATED_CDS"/>
    <property type="molecule type" value="Genomic_DNA"/>
</dbReference>
<dbReference type="VEuPathDB" id="VectorBase:ASIC005545"/>
<dbReference type="AlphaFoldDB" id="A0A084VJT6"/>
<dbReference type="EMBL" id="KE524905">
    <property type="protein sequence ID" value="KFB38230.1"/>
    <property type="molecule type" value="Genomic_DNA"/>
</dbReference>
<comment type="subcellular location">
    <subcellularLocation>
        <location evidence="1">Secreted</location>
    </subcellularLocation>
</comment>
<accession>A0A084VJT6</accession>
<feature type="signal peptide" evidence="5">
    <location>
        <begin position="1"/>
        <end position="20"/>
    </location>
</feature>
<comment type="similarity">
    <text evidence="2">Belongs to the major royal jelly protein family.</text>
</comment>
<reference evidence="7" key="2">
    <citation type="submission" date="2020-05" db="UniProtKB">
        <authorList>
            <consortium name="EnsemblMetazoa"/>
        </authorList>
    </citation>
    <scope>IDENTIFICATION</scope>
</reference>
<dbReference type="GO" id="GO:0005576">
    <property type="term" value="C:extracellular region"/>
    <property type="evidence" value="ECO:0007669"/>
    <property type="project" value="UniProtKB-SubCell"/>
</dbReference>
<sequence length="426" mass="48712">MILYILCECLLLVALSRVQATEFEKVFEWKQISYADLPNERNGKGSAVLFPRVQGDVENESFQPYNNIPMGATHYKDRLFITIPRRRPGVPATLNVIDLRKVAPGDRSPPLTAYPTYPINELRPEYAPDLRRLVSVYRTKVDACGRLWFVDTGMLEYPDNRRQVQRPQIWIVDLERDHLVRRFTIPESIVTEGVGMASITVDVEPDNCDGAFAYVPDLVANAIYVYSMREDEMWAFGNHSSFRHDPTRAEFNVAGQRFRWDDGVFSVAIGQRDPEVDSRLVYYHPMVSTTEFGTYTNVLQNKPVALSGNYEGLFEALGDRGASTQSTMHHYDAKTGVLFYAEVNRNSIGCWNTNQVYGADNHAVVHLDNRELIYPSDLTSDQDGTLWVLTNNLPNWIYSRLNESDFNFRVWRQDPAVAIRGTKCDN</sequence>
<keyword evidence="4 5" id="KW-0732">Signal</keyword>
<proteinExistence type="inferred from homology"/>
<dbReference type="EnsemblMetazoa" id="ASIC005545-RA">
    <property type="protein sequence ID" value="ASIC005545-PA"/>
    <property type="gene ID" value="ASIC005545"/>
</dbReference>
<dbReference type="SUPFAM" id="SSF101898">
    <property type="entry name" value="NHL repeat"/>
    <property type="match status" value="1"/>
</dbReference>
<dbReference type="OMA" id="CAIAGFQ"/>
<dbReference type="InterPro" id="IPR017996">
    <property type="entry name" value="MRJP/yellow-related"/>
</dbReference>
<evidence type="ECO:0000256" key="1">
    <source>
        <dbReference type="ARBA" id="ARBA00004613"/>
    </source>
</evidence>
<dbReference type="STRING" id="74873.A0A084VJT6"/>
<dbReference type="Pfam" id="PF03022">
    <property type="entry name" value="MRJP"/>
    <property type="match status" value="1"/>
</dbReference>
<reference evidence="6 8" key="1">
    <citation type="journal article" date="2014" name="BMC Genomics">
        <title>Genome sequence of Anopheles sinensis provides insight into genetics basis of mosquito competence for malaria parasites.</title>
        <authorList>
            <person name="Zhou D."/>
            <person name="Zhang D."/>
            <person name="Ding G."/>
            <person name="Shi L."/>
            <person name="Hou Q."/>
            <person name="Ye Y."/>
            <person name="Xu Y."/>
            <person name="Zhou H."/>
            <person name="Xiong C."/>
            <person name="Li S."/>
            <person name="Yu J."/>
            <person name="Hong S."/>
            <person name="Yu X."/>
            <person name="Zou P."/>
            <person name="Chen C."/>
            <person name="Chang X."/>
            <person name="Wang W."/>
            <person name="Lv Y."/>
            <person name="Sun Y."/>
            <person name="Ma L."/>
            <person name="Shen B."/>
            <person name="Zhu C."/>
        </authorList>
    </citation>
    <scope>NUCLEOTIDE SEQUENCE [LARGE SCALE GENOMIC DNA]</scope>
</reference>
<evidence type="ECO:0000256" key="5">
    <source>
        <dbReference type="SAM" id="SignalP"/>
    </source>
</evidence>
<gene>
    <name evidence="6" type="ORF">ZHAS_00005545</name>
</gene>
<evidence type="ECO:0000256" key="2">
    <source>
        <dbReference type="ARBA" id="ARBA00009127"/>
    </source>
</evidence>
<protein>
    <submittedName>
        <fullName evidence="6">AGAP003097-PA-like protein</fullName>
    </submittedName>
</protein>
<name>A0A084VJT6_ANOSI</name>
<organism evidence="6">
    <name type="scientific">Anopheles sinensis</name>
    <name type="common">Mosquito</name>
    <dbReference type="NCBI Taxonomy" id="74873"/>
    <lineage>
        <taxon>Eukaryota</taxon>
        <taxon>Metazoa</taxon>
        <taxon>Ecdysozoa</taxon>
        <taxon>Arthropoda</taxon>
        <taxon>Hexapoda</taxon>
        <taxon>Insecta</taxon>
        <taxon>Pterygota</taxon>
        <taxon>Neoptera</taxon>
        <taxon>Endopterygota</taxon>
        <taxon>Diptera</taxon>
        <taxon>Nematocera</taxon>
        <taxon>Culicoidea</taxon>
        <taxon>Culicidae</taxon>
        <taxon>Anophelinae</taxon>
        <taxon>Anopheles</taxon>
    </lineage>
</organism>
<dbReference type="OrthoDB" id="7776143at2759"/>
<dbReference type="VEuPathDB" id="VectorBase:ASIS006779"/>
<evidence type="ECO:0000313" key="7">
    <source>
        <dbReference type="EnsemblMetazoa" id="ASIC005545-PA"/>
    </source>
</evidence>
<dbReference type="Gene3D" id="2.120.10.30">
    <property type="entry name" value="TolB, C-terminal domain"/>
    <property type="match status" value="1"/>
</dbReference>
<dbReference type="Proteomes" id="UP000030765">
    <property type="component" value="Unassembled WGS sequence"/>
</dbReference>
<evidence type="ECO:0000313" key="8">
    <source>
        <dbReference type="Proteomes" id="UP000030765"/>
    </source>
</evidence>
<keyword evidence="8" id="KW-1185">Reference proteome</keyword>
<keyword evidence="3" id="KW-0964">Secreted</keyword>
<dbReference type="InterPro" id="IPR011042">
    <property type="entry name" value="6-blade_b-propeller_TolB-like"/>
</dbReference>
<dbReference type="PANTHER" id="PTHR10009:SF10">
    <property type="entry name" value="L-DOPACHROME TAUTOMERASE YELLOW-F-RELATED"/>
    <property type="match status" value="1"/>
</dbReference>